<proteinExistence type="predicted"/>
<dbReference type="Pfam" id="PF16391">
    <property type="entry name" value="DUF5000"/>
    <property type="match status" value="1"/>
</dbReference>
<dbReference type="InterPro" id="IPR008979">
    <property type="entry name" value="Galactose-bd-like_sf"/>
</dbReference>
<accession>A0ABP9BS66</accession>
<gene>
    <name evidence="4" type="ORF">GCM10023231_30170</name>
</gene>
<keyword evidence="5" id="KW-1185">Reference proteome</keyword>
<evidence type="ECO:0000259" key="1">
    <source>
        <dbReference type="Pfam" id="PF16323"/>
    </source>
</evidence>
<comment type="caution">
    <text evidence="4">The sequence shown here is derived from an EMBL/GenBank/DDBJ whole genome shotgun (WGS) entry which is preliminary data.</text>
</comment>
<name>A0ABP9BS66_9SPHI</name>
<dbReference type="RefSeq" id="WP_345232692.1">
    <property type="nucleotide sequence ID" value="NZ_BAABIQ010000040.1"/>
</dbReference>
<evidence type="ECO:0000313" key="4">
    <source>
        <dbReference type="EMBL" id="GAA4799346.1"/>
    </source>
</evidence>
<protein>
    <submittedName>
        <fullName evidence="4">DUF4959 domain-containing protein</fullName>
    </submittedName>
</protein>
<evidence type="ECO:0000259" key="3">
    <source>
        <dbReference type="Pfam" id="PF17166"/>
    </source>
</evidence>
<dbReference type="Pfam" id="PF17166">
    <property type="entry name" value="DUF5126"/>
    <property type="match status" value="1"/>
</dbReference>
<dbReference type="EMBL" id="BAABIQ010000040">
    <property type="protein sequence ID" value="GAA4799346.1"/>
    <property type="molecule type" value="Genomic_DNA"/>
</dbReference>
<organism evidence="4 5">
    <name type="scientific">Olivibacter ginsenosidimutans</name>
    <dbReference type="NCBI Taxonomy" id="1176537"/>
    <lineage>
        <taxon>Bacteria</taxon>
        <taxon>Pseudomonadati</taxon>
        <taxon>Bacteroidota</taxon>
        <taxon>Sphingobacteriia</taxon>
        <taxon>Sphingobacteriales</taxon>
        <taxon>Sphingobacteriaceae</taxon>
        <taxon>Olivibacter</taxon>
    </lineage>
</organism>
<evidence type="ECO:0000259" key="2">
    <source>
        <dbReference type="Pfam" id="PF16391"/>
    </source>
</evidence>
<dbReference type="InterPro" id="IPR032164">
    <property type="entry name" value="DUF5000"/>
</dbReference>
<feature type="domain" description="DUF4959" evidence="1">
    <location>
        <begin position="19"/>
        <end position="120"/>
    </location>
</feature>
<feature type="domain" description="DUF5000" evidence="2">
    <location>
        <begin position="248"/>
        <end position="387"/>
    </location>
</feature>
<dbReference type="PROSITE" id="PS51257">
    <property type="entry name" value="PROKAR_LIPOPROTEIN"/>
    <property type="match status" value="1"/>
</dbReference>
<dbReference type="Proteomes" id="UP001501411">
    <property type="component" value="Unassembled WGS sequence"/>
</dbReference>
<dbReference type="Gene3D" id="2.60.120.260">
    <property type="entry name" value="Galactose-binding domain-like"/>
    <property type="match status" value="1"/>
</dbReference>
<dbReference type="SUPFAM" id="SSF49785">
    <property type="entry name" value="Galactose-binding domain-like"/>
    <property type="match status" value="1"/>
</dbReference>
<sequence length="397" mass="43969">MKIKRLFNIVFMGLTACISCSEEKIGPSGTGEKPAQITDVSVKNIAGAAVIHYKIADEHTSYVLAEYETSSGESRSTKSSRFKDSLVVEGFPHADDYPVTLYAVGEGEQRSEPLSINVSPKKPPYQAVAETLSLEPTFGGVVIHLDNPDTAALKIVLLTKEAGSPKLVETFYVQSKEATLASRGFTSSEREFGVFVRDRFDNLSDTLYTTLTPLYEQQLDKNKFRELNLAGDFNTPNNNSVSRLSNLWDGVTANGTNSNFFATVNGHGFPQTLSFDLGVTADLSRFKYYPRSESSVIYKNSPRYFEIWGSNVADGDWSHWTKLLDCEMGKPSGSPDGEYTAEDVAYIEAGIDYEFPVGTPPFRYIRFKTLEVWSAGNIAIYELTFFGSEANSFDEIN</sequence>
<dbReference type="Pfam" id="PF16323">
    <property type="entry name" value="DUF4959"/>
    <property type="match status" value="1"/>
</dbReference>
<dbReference type="InterPro" id="IPR033431">
    <property type="entry name" value="DUF5126"/>
</dbReference>
<evidence type="ECO:0000313" key="5">
    <source>
        <dbReference type="Proteomes" id="UP001501411"/>
    </source>
</evidence>
<reference evidence="5" key="1">
    <citation type="journal article" date="2019" name="Int. J. Syst. Evol. Microbiol.">
        <title>The Global Catalogue of Microorganisms (GCM) 10K type strain sequencing project: providing services to taxonomists for standard genome sequencing and annotation.</title>
        <authorList>
            <consortium name="The Broad Institute Genomics Platform"/>
            <consortium name="The Broad Institute Genome Sequencing Center for Infectious Disease"/>
            <person name="Wu L."/>
            <person name="Ma J."/>
        </authorList>
    </citation>
    <scope>NUCLEOTIDE SEQUENCE [LARGE SCALE GENOMIC DNA]</scope>
    <source>
        <strain evidence="5">JCM 18200</strain>
    </source>
</reference>
<feature type="domain" description="DUF5126" evidence="3">
    <location>
        <begin position="122"/>
        <end position="221"/>
    </location>
</feature>
<dbReference type="InterPro" id="IPR032527">
    <property type="entry name" value="DUF4959"/>
</dbReference>